<reference evidence="3 4" key="1">
    <citation type="submission" date="2020-11" db="EMBL/GenBank/DDBJ databases">
        <title>Kefir isolates.</title>
        <authorList>
            <person name="Marcisauskas S."/>
            <person name="Kim Y."/>
            <person name="Blasche S."/>
        </authorList>
    </citation>
    <scope>NUCLEOTIDE SEQUENCE [LARGE SCALE GENOMIC DNA]</scope>
    <source>
        <strain evidence="3 4">KR</strain>
    </source>
</reference>
<organism evidence="3 4">
    <name type="scientific">Rhodotorula mucilaginosa</name>
    <name type="common">Yeast</name>
    <name type="synonym">Rhodotorula rubra</name>
    <dbReference type="NCBI Taxonomy" id="5537"/>
    <lineage>
        <taxon>Eukaryota</taxon>
        <taxon>Fungi</taxon>
        <taxon>Dikarya</taxon>
        <taxon>Basidiomycota</taxon>
        <taxon>Pucciniomycotina</taxon>
        <taxon>Microbotryomycetes</taxon>
        <taxon>Sporidiobolales</taxon>
        <taxon>Sporidiobolaceae</taxon>
        <taxon>Rhodotorula</taxon>
    </lineage>
</organism>
<dbReference type="InterPro" id="IPR024764">
    <property type="entry name" value="TFIIIC_Znf"/>
</dbReference>
<evidence type="ECO:0000313" key="4">
    <source>
        <dbReference type="Proteomes" id="UP000777482"/>
    </source>
</evidence>
<feature type="domain" description="Transcription factor IIIC 90kDa subunit N-terminal" evidence="1">
    <location>
        <begin position="115"/>
        <end position="420"/>
    </location>
</feature>
<dbReference type="AlphaFoldDB" id="A0A9P6W2F0"/>
<evidence type="ECO:0000313" key="3">
    <source>
        <dbReference type="EMBL" id="KAG0662797.1"/>
    </source>
</evidence>
<evidence type="ECO:0008006" key="5">
    <source>
        <dbReference type="Google" id="ProtNLM"/>
    </source>
</evidence>
<dbReference type="PANTHER" id="PTHR15496">
    <property type="entry name" value="GENERAL TRANSCRIPTION FACTOR 3C POLYPEPTIDE 4 FAMILY"/>
    <property type="match status" value="1"/>
</dbReference>
<dbReference type="InterPro" id="IPR024761">
    <property type="entry name" value="TFIIIC_delta_N"/>
</dbReference>
<dbReference type="PANTHER" id="PTHR15496:SF2">
    <property type="entry name" value="GENERAL TRANSCRIPTION FACTOR 3C POLYPEPTIDE 4"/>
    <property type="match status" value="1"/>
</dbReference>
<evidence type="ECO:0000259" key="1">
    <source>
        <dbReference type="Pfam" id="PF12657"/>
    </source>
</evidence>
<dbReference type="Pfam" id="PF12657">
    <property type="entry name" value="TFIIIC_delta"/>
    <property type="match status" value="1"/>
</dbReference>
<sequence>MALAGTVSVQYGAVSPTPSSLVSSADGQLAITPALGYAAKPLVDSSSSGVRLPSAGTKGGLEAAGIDNKGKGKGKQVAEELPWLKTAVTLDKKASIRWADWADEYDLNMPGMVENHWRAAAWSPSGLTHLGGCILAAITTNGEALLFGPSKNATTGEWTEIADLTSGLVRELAPDQTKQKVQTQPMRREMVAALLRCQATAVAWSGPAPGTASDRSLFALGHRSGEVSIWRLGGDDRKPECVARVAPADEVDIIHVLSWSEWRSVGQEGQEERASQTYTAQLAIADGDGRVFALTVAQDDGLGALRIAYSKLGTVHLATLEPDSDGTEEGWTLSSQEGVKEVELEMVGEDRWMGATPWALCSGVAYLPHQDSLLVSLSSSAFYHLSLSPHLRLSATPPEEADGSAATAALSPSALTSRARDVFEEVLGRSAGMKKDRFETTAAAVGGQIGRKEGAKIVGMVVLNQGGGAVGSENQRIGDVAFIFETARPDASIYRPYGQMKTYLVVADLTGPGLVESTAVDECMQVLAQPINARTACPLGKLLLPLHAIRRFSSSTPFVEGMLQYLTLPAVPGSMDDDAAMSPVEAGMREKLEAQIWADERLEQIREKETLARALLREDTLVEELRHEVQLAHTDLIRLLAKETLGRLASVLSSLKLTEAAKTVYARLLLASASTLPATTDDPQSATLPPEDLSQAFEQPDVLCPACRAPVPLANTRYACCESGHEWERCSVTLDLVSVVQARTCTACERKALLKSADPVLNELLLRATCCLFCGGRWMRVR</sequence>
<dbReference type="GO" id="GO:0000127">
    <property type="term" value="C:transcription factor TFIIIC complex"/>
    <property type="evidence" value="ECO:0007669"/>
    <property type="project" value="InterPro"/>
</dbReference>
<feature type="domain" description="Transcription factor IIIC putative zinc-finger" evidence="2">
    <location>
        <begin position="703"/>
        <end position="777"/>
    </location>
</feature>
<dbReference type="Proteomes" id="UP000777482">
    <property type="component" value="Unassembled WGS sequence"/>
</dbReference>
<dbReference type="InterPro" id="IPR044230">
    <property type="entry name" value="GTF3C4"/>
</dbReference>
<comment type="caution">
    <text evidence="3">The sequence shown here is derived from an EMBL/GenBank/DDBJ whole genome shotgun (WGS) entry which is preliminary data.</text>
</comment>
<evidence type="ECO:0000259" key="2">
    <source>
        <dbReference type="Pfam" id="PF12660"/>
    </source>
</evidence>
<name>A0A9P6W2F0_RHOMI</name>
<dbReference type="EMBL" id="PUHQ01000024">
    <property type="protein sequence ID" value="KAG0662797.1"/>
    <property type="molecule type" value="Genomic_DNA"/>
</dbReference>
<dbReference type="OrthoDB" id="421374at2759"/>
<dbReference type="GO" id="GO:0006384">
    <property type="term" value="P:transcription initiation at RNA polymerase III promoter"/>
    <property type="evidence" value="ECO:0007669"/>
    <property type="project" value="InterPro"/>
</dbReference>
<accession>A0A9P6W2F0</accession>
<proteinExistence type="predicted"/>
<protein>
    <recommendedName>
        <fullName evidence="5">Transcription factor IIIC 90kDa subunit N-terminal domain-containing protein</fullName>
    </recommendedName>
</protein>
<gene>
    <name evidence="3" type="ORF">C6P46_003110</name>
</gene>
<dbReference type="Pfam" id="PF12660">
    <property type="entry name" value="zf-TFIIIC"/>
    <property type="match status" value="1"/>
</dbReference>
<dbReference type="GO" id="GO:0004402">
    <property type="term" value="F:histone acetyltransferase activity"/>
    <property type="evidence" value="ECO:0007669"/>
    <property type="project" value="InterPro"/>
</dbReference>
<keyword evidence="4" id="KW-1185">Reference proteome</keyword>